<proteinExistence type="predicted"/>
<sequence length="189" mass="21831">MFRLVLSYVVLAYQTLDTCPVLFCPVLSCPVLSCPVLSCPVLSRLRTKRTQEVPQRSHNKEIDNYKFLKKFNIPSKEDLCYEEASKPNLYSLNFTRQTRVYEQRQMATRAAGMMFQCVFEGSLSMSETDKERRPYHKNCNCVLHKPKDETPRACIHHGRISYAKKPSWNKCSLTNTMFSSPFQSSSHTG</sequence>
<gene>
    <name evidence="2" type="ORF">OSB04_021191</name>
</gene>
<evidence type="ECO:0000313" key="3">
    <source>
        <dbReference type="Proteomes" id="UP001172457"/>
    </source>
</evidence>
<feature type="chain" id="PRO_5041208260" evidence="1">
    <location>
        <begin position="19"/>
        <end position="189"/>
    </location>
</feature>
<evidence type="ECO:0000256" key="1">
    <source>
        <dbReference type="SAM" id="SignalP"/>
    </source>
</evidence>
<accession>A0AA38TDF3</accession>
<keyword evidence="3" id="KW-1185">Reference proteome</keyword>
<dbReference type="AlphaFoldDB" id="A0AA38TDF3"/>
<organism evidence="2 3">
    <name type="scientific">Centaurea solstitialis</name>
    <name type="common">yellow star-thistle</name>
    <dbReference type="NCBI Taxonomy" id="347529"/>
    <lineage>
        <taxon>Eukaryota</taxon>
        <taxon>Viridiplantae</taxon>
        <taxon>Streptophyta</taxon>
        <taxon>Embryophyta</taxon>
        <taxon>Tracheophyta</taxon>
        <taxon>Spermatophyta</taxon>
        <taxon>Magnoliopsida</taxon>
        <taxon>eudicotyledons</taxon>
        <taxon>Gunneridae</taxon>
        <taxon>Pentapetalae</taxon>
        <taxon>asterids</taxon>
        <taxon>campanulids</taxon>
        <taxon>Asterales</taxon>
        <taxon>Asteraceae</taxon>
        <taxon>Carduoideae</taxon>
        <taxon>Cardueae</taxon>
        <taxon>Centaureinae</taxon>
        <taxon>Centaurea</taxon>
    </lineage>
</organism>
<keyword evidence="1" id="KW-0732">Signal</keyword>
<protein>
    <submittedName>
        <fullName evidence="2">Uncharacterized protein</fullName>
    </submittedName>
</protein>
<dbReference type="Proteomes" id="UP001172457">
    <property type="component" value="Chromosome 5"/>
</dbReference>
<dbReference type="PANTHER" id="PTHR35121:SF4">
    <property type="entry name" value="SWIM-TYPE DOMAIN-CONTAINING PROTEIN"/>
    <property type="match status" value="1"/>
</dbReference>
<comment type="caution">
    <text evidence="2">The sequence shown here is derived from an EMBL/GenBank/DDBJ whole genome shotgun (WGS) entry which is preliminary data.</text>
</comment>
<feature type="signal peptide" evidence="1">
    <location>
        <begin position="1"/>
        <end position="18"/>
    </location>
</feature>
<reference evidence="2" key="1">
    <citation type="submission" date="2023-03" db="EMBL/GenBank/DDBJ databases">
        <title>Chromosome-scale reference genome and RAD-based genetic map of yellow starthistle (Centaurea solstitialis) reveal putative structural variation and QTLs associated with invader traits.</title>
        <authorList>
            <person name="Reatini B."/>
            <person name="Cang F.A."/>
            <person name="Jiang Q."/>
            <person name="Mckibben M.T.W."/>
            <person name="Barker M.S."/>
            <person name="Rieseberg L.H."/>
            <person name="Dlugosch K.M."/>
        </authorList>
    </citation>
    <scope>NUCLEOTIDE SEQUENCE</scope>
    <source>
        <strain evidence="2">CAN-66</strain>
        <tissue evidence="2">Leaf</tissue>
    </source>
</reference>
<evidence type="ECO:0000313" key="2">
    <source>
        <dbReference type="EMBL" id="KAJ9548648.1"/>
    </source>
</evidence>
<name>A0AA38TDF3_9ASTR</name>
<dbReference type="EMBL" id="JARYMX010000005">
    <property type="protein sequence ID" value="KAJ9548648.1"/>
    <property type="molecule type" value="Genomic_DNA"/>
</dbReference>
<dbReference type="PANTHER" id="PTHR35121">
    <property type="entry name" value="HOMEODOMAIN PROTEIN 8, PUTATIVE-RELATED"/>
    <property type="match status" value="1"/>
</dbReference>